<protein>
    <submittedName>
        <fullName evidence="2">Dienelactone hydrolase family protein</fullName>
    </submittedName>
</protein>
<feature type="domain" description="Dienelactone hydrolase" evidence="1">
    <location>
        <begin position="34"/>
        <end position="209"/>
    </location>
</feature>
<dbReference type="KEGG" id="acoa:RB602_01135"/>
<dbReference type="Proteomes" id="UP001302429">
    <property type="component" value="Chromosome"/>
</dbReference>
<organism evidence="2 3">
    <name type="scientific">Alterisphingorhabdus coralli</name>
    <dbReference type="NCBI Taxonomy" id="3071408"/>
    <lineage>
        <taxon>Bacteria</taxon>
        <taxon>Pseudomonadati</taxon>
        <taxon>Pseudomonadota</taxon>
        <taxon>Alphaproteobacteria</taxon>
        <taxon>Sphingomonadales</taxon>
        <taxon>Sphingomonadaceae</taxon>
        <taxon>Alterisphingorhabdus (ex Yan et al. 2024)</taxon>
    </lineage>
</organism>
<dbReference type="GO" id="GO:0016787">
    <property type="term" value="F:hydrolase activity"/>
    <property type="evidence" value="ECO:0007669"/>
    <property type="project" value="UniProtKB-KW"/>
</dbReference>
<dbReference type="InterPro" id="IPR029058">
    <property type="entry name" value="AB_hydrolase_fold"/>
</dbReference>
<evidence type="ECO:0000313" key="3">
    <source>
        <dbReference type="Proteomes" id="UP001302429"/>
    </source>
</evidence>
<dbReference type="PANTHER" id="PTHR46623:SF6">
    <property type="entry name" value="ALPHA_BETA-HYDROLASES SUPERFAMILY PROTEIN"/>
    <property type="match status" value="1"/>
</dbReference>
<dbReference type="Pfam" id="PF01738">
    <property type="entry name" value="DLH"/>
    <property type="match status" value="1"/>
</dbReference>
<sequence>MCHGAPINAFPQPSASTEFKDAVEGYHFANPDGRKVALLPDIYGCNDFYRGLATLLQQSGADVFLVDTFAGLGDLPENTREAAFARRNQVADKAFVDRFESFAKEQGIDAVIGFCLGGLYVFELARRGLDADLVGLYGFPQGLPNSDPLQVPFDYISSVTQPFTMLLGEEDASVGTENIAKLTEMAPDVSAMTLKVYPQVGHNFLPLLDSDNSDELDIARDALSHITRVAA</sequence>
<proteinExistence type="predicted"/>
<name>A0AA97I023_9SPHN</name>
<keyword evidence="2" id="KW-0378">Hydrolase</keyword>
<keyword evidence="3" id="KW-1185">Reference proteome</keyword>
<dbReference type="EMBL" id="CP136594">
    <property type="protein sequence ID" value="WOE75349.1"/>
    <property type="molecule type" value="Genomic_DNA"/>
</dbReference>
<dbReference type="InterPro" id="IPR002925">
    <property type="entry name" value="Dienelactn_hydro"/>
</dbReference>
<reference evidence="2 3" key="1">
    <citation type="submission" date="2023-10" db="EMBL/GenBank/DDBJ databases">
        <title>Complete genome sequence of a Sphingomonadaceae bacterium.</title>
        <authorList>
            <person name="Yan C."/>
        </authorList>
    </citation>
    <scope>NUCLEOTIDE SEQUENCE [LARGE SCALE GENOMIC DNA]</scope>
    <source>
        <strain evidence="2 3">SCSIO 66989</strain>
    </source>
</reference>
<evidence type="ECO:0000259" key="1">
    <source>
        <dbReference type="Pfam" id="PF01738"/>
    </source>
</evidence>
<accession>A0AA97I023</accession>
<dbReference type="InterPro" id="IPR051049">
    <property type="entry name" value="Dienelactone_hydrolase-like"/>
</dbReference>
<dbReference type="RefSeq" id="WP_317082175.1">
    <property type="nucleotide sequence ID" value="NZ_CP136594.1"/>
</dbReference>
<evidence type="ECO:0000313" key="2">
    <source>
        <dbReference type="EMBL" id="WOE75349.1"/>
    </source>
</evidence>
<dbReference type="Gene3D" id="3.40.50.1820">
    <property type="entry name" value="alpha/beta hydrolase"/>
    <property type="match status" value="1"/>
</dbReference>
<dbReference type="SUPFAM" id="SSF53474">
    <property type="entry name" value="alpha/beta-Hydrolases"/>
    <property type="match status" value="1"/>
</dbReference>
<dbReference type="PANTHER" id="PTHR46623">
    <property type="entry name" value="CARBOXYMETHYLENEBUTENOLIDASE-RELATED"/>
    <property type="match status" value="1"/>
</dbReference>
<dbReference type="AlphaFoldDB" id="A0AA97I023"/>
<gene>
    <name evidence="2" type="ORF">RB602_01135</name>
</gene>